<dbReference type="AlphaFoldDB" id="A0A6D2KHA5"/>
<dbReference type="EMBL" id="CACVBM020001362">
    <property type="protein sequence ID" value="CAA7047105.1"/>
    <property type="molecule type" value="Genomic_DNA"/>
</dbReference>
<dbReference type="GO" id="GO:0003677">
    <property type="term" value="F:DNA binding"/>
    <property type="evidence" value="ECO:0007669"/>
    <property type="project" value="UniProtKB-KW"/>
</dbReference>
<dbReference type="Proteomes" id="UP000467841">
    <property type="component" value="Unassembled WGS sequence"/>
</dbReference>
<accession>A0A6D2KHA5</accession>
<feature type="region of interest" description="Disordered" evidence="3">
    <location>
        <begin position="1"/>
        <end position="32"/>
    </location>
</feature>
<keyword evidence="2" id="KW-0175">Coiled coil</keyword>
<evidence type="ECO:0000313" key="4">
    <source>
        <dbReference type="EMBL" id="CAA7047105.1"/>
    </source>
</evidence>
<dbReference type="PANTHER" id="PTHR48459">
    <property type="entry name" value="CUE DOMAIN-CONTAINING PROTEIN"/>
    <property type="match status" value="1"/>
</dbReference>
<feature type="compositionally biased region" description="Basic and acidic residues" evidence="3">
    <location>
        <begin position="838"/>
        <end position="860"/>
    </location>
</feature>
<feature type="compositionally biased region" description="Basic and acidic residues" evidence="3">
    <location>
        <begin position="519"/>
        <end position="531"/>
    </location>
</feature>
<reference evidence="4" key="1">
    <citation type="submission" date="2020-01" db="EMBL/GenBank/DDBJ databases">
        <authorList>
            <person name="Mishra B."/>
        </authorList>
    </citation>
    <scope>NUCLEOTIDE SEQUENCE [LARGE SCALE GENOMIC DNA]</scope>
</reference>
<feature type="region of interest" description="Disordered" evidence="3">
    <location>
        <begin position="805"/>
        <end position="860"/>
    </location>
</feature>
<dbReference type="PANTHER" id="PTHR48459:SF1">
    <property type="entry name" value="CUE DOMAIN-CONTAINING PROTEIN"/>
    <property type="match status" value="1"/>
</dbReference>
<evidence type="ECO:0000256" key="2">
    <source>
        <dbReference type="SAM" id="Coils"/>
    </source>
</evidence>
<dbReference type="OrthoDB" id="620544at2759"/>
<evidence type="ECO:0000256" key="3">
    <source>
        <dbReference type="SAM" id="MobiDB-lite"/>
    </source>
</evidence>
<protein>
    <recommendedName>
        <fullName evidence="6">BHLH domain-containing protein</fullName>
    </recommendedName>
</protein>
<evidence type="ECO:0000313" key="5">
    <source>
        <dbReference type="Proteomes" id="UP000467841"/>
    </source>
</evidence>
<keyword evidence="1" id="KW-0238">DNA-binding</keyword>
<proteinExistence type="predicted"/>
<dbReference type="CDD" id="cd11393">
    <property type="entry name" value="bHLH_AtbHLH_like"/>
    <property type="match status" value="1"/>
</dbReference>
<evidence type="ECO:0000256" key="1">
    <source>
        <dbReference type="ARBA" id="ARBA00023125"/>
    </source>
</evidence>
<comment type="caution">
    <text evidence="4">The sequence shown here is derived from an EMBL/GenBank/DDBJ whole genome shotgun (WGS) entry which is preliminary data.</text>
</comment>
<dbReference type="InterPro" id="IPR045239">
    <property type="entry name" value="bHLH95_bHLH"/>
</dbReference>
<evidence type="ECO:0008006" key="6">
    <source>
        <dbReference type="Google" id="ProtNLM"/>
    </source>
</evidence>
<name>A0A6D2KHA5_9BRAS</name>
<sequence>MERERPLGTVSRNHPIRQSGASSTVKVEDEETNLSLSPWLPASYTALLNEESTPDEKPPVDYAVKKVVLPSRDVATGGERRGIRTLYSAPETGKIVSSKVKPSIRVQSRSINEDFGSSSKVKVPVAGRSSRISKHSSSPNYSEKLRSWKERFNNNNINRDFAQLHGKYRDVPTKKANRNKNKTWNTECERKQQIEDNIKALGELLPHEVEDTSELVLNDVIAHVKLLQLQMKELTRSRLGGEPIAHPMIPIEGYGHFIHQEHTTMTKPLEELMGDLLMNDHDAAAALLESKGLYMMPFSSVQVFYQIGPLLINFFSEKQFNLTQFSKISHPTCAFSASVALSILPDRKIWEDSLHSSLMGSKAVFQSLTELFPQIDARILKAVAIEHPHDVNDAAAVVIAEFIPLFYPDLADDSTQSGNKLPVDVPDNKVERDMQNSALTVSETVASSSGAIPMDVDCDHETSAPTTELLSKSNQLTNVMPNGDAVHIQSKSTISLSGSTESGGFYSDLAALDEAETKLTNEAESSRRTASEDAETSDAESSGSISKDSLAFGDDGEPELGDAFSSVVSRSNQGCNIDHLEQIIEDAKSNKRTLFTVMETIMNLMREVELEEKDAEKLKEDATRGGFDTLNKVEDLKKILVHAKERNDMDAGEVYGERSILSTEVTELENRLLNLSEDRDKSLSVLHEMRGVLETRLAAALDIKYAAEQEKQEKEGCARKALAEQEAIMEKVVQESKLLNQEAEENSKLREFLMDRGRIVDSLQGEISVICQDIRHLKEKFDNRVPLSQSISSSQTSCKLASSVSSMKSLLQEKPSEPSYETPEASENGESPKASVNEGKDERKELLEDGWDIFDKETEL</sequence>
<feature type="coiled-coil region" evidence="2">
    <location>
        <begin position="598"/>
        <end position="625"/>
    </location>
</feature>
<organism evidence="4 5">
    <name type="scientific">Microthlaspi erraticum</name>
    <dbReference type="NCBI Taxonomy" id="1685480"/>
    <lineage>
        <taxon>Eukaryota</taxon>
        <taxon>Viridiplantae</taxon>
        <taxon>Streptophyta</taxon>
        <taxon>Embryophyta</taxon>
        <taxon>Tracheophyta</taxon>
        <taxon>Spermatophyta</taxon>
        <taxon>Magnoliopsida</taxon>
        <taxon>eudicotyledons</taxon>
        <taxon>Gunneridae</taxon>
        <taxon>Pentapetalae</taxon>
        <taxon>rosids</taxon>
        <taxon>malvids</taxon>
        <taxon>Brassicales</taxon>
        <taxon>Brassicaceae</taxon>
        <taxon>Coluteocarpeae</taxon>
        <taxon>Microthlaspi</taxon>
    </lineage>
</organism>
<keyword evidence="5" id="KW-1185">Reference proteome</keyword>
<feature type="region of interest" description="Disordered" evidence="3">
    <location>
        <begin position="519"/>
        <end position="563"/>
    </location>
</feature>
<gene>
    <name evidence="4" type="ORF">MERR_LOCUS34340</name>
</gene>